<gene>
    <name evidence="2" type="ordered locus">Mcup_0970</name>
</gene>
<reference evidence="2 3" key="1">
    <citation type="journal article" date="2011" name="J. Bacteriol.">
        <title>Complete genome sequence of Metallosphaera cuprina, a metal sulfide-oxidizing archaeon from a hot spring.</title>
        <authorList>
            <person name="Liu L.J."/>
            <person name="You X.Y."/>
            <person name="Zheng H."/>
            <person name="Wang S."/>
            <person name="Jiang C.Y."/>
            <person name="Liu S.J."/>
        </authorList>
    </citation>
    <scope>NUCLEOTIDE SEQUENCE [LARGE SCALE GENOMIC DNA]</scope>
    <source>
        <strain evidence="2 3">Ar-4</strain>
    </source>
</reference>
<dbReference type="KEGG" id="mcn:Mcup_0970"/>
<sequence length="151" mass="17459">MQKKQETEVLTSISRVYRAAKRELNNRLESHGFSYVDFLILMQVRDSPKSMVYLAKEVLMTQAGITAAIDRLEEKGLVKRERDKEDRRIINVQITERGVKATEEAIQVFNELAVDLVKDLSDEDKAKLIELLDKLLEKLMKGKINVEPDQR</sequence>
<dbReference type="eggNOG" id="arCOG03181">
    <property type="taxonomic scope" value="Archaea"/>
</dbReference>
<dbReference type="SUPFAM" id="SSF46785">
    <property type="entry name" value="Winged helix' DNA-binding domain"/>
    <property type="match status" value="1"/>
</dbReference>
<proteinExistence type="predicted"/>
<dbReference type="Gene3D" id="1.10.10.10">
    <property type="entry name" value="Winged helix-like DNA-binding domain superfamily/Winged helix DNA-binding domain"/>
    <property type="match status" value="1"/>
</dbReference>
<keyword evidence="3" id="KW-1185">Reference proteome</keyword>
<protein>
    <submittedName>
        <fullName evidence="2">MarR family transcriptional regulator</fullName>
    </submittedName>
</protein>
<dbReference type="Proteomes" id="UP000007812">
    <property type="component" value="Chromosome"/>
</dbReference>
<name>F4G2M7_METCR</name>
<dbReference type="InterPro" id="IPR039422">
    <property type="entry name" value="MarR/SlyA-like"/>
</dbReference>
<feature type="domain" description="HTH marR-type" evidence="1">
    <location>
        <begin position="6"/>
        <end position="137"/>
    </location>
</feature>
<dbReference type="InterPro" id="IPR000835">
    <property type="entry name" value="HTH_MarR-typ"/>
</dbReference>
<dbReference type="HOGENOM" id="CLU_083287_27_4_2"/>
<dbReference type="STRING" id="1006006.Mcup_0970"/>
<dbReference type="InterPro" id="IPR036388">
    <property type="entry name" value="WH-like_DNA-bd_sf"/>
</dbReference>
<accession>F4G2M7</accession>
<dbReference type="SMART" id="SM00347">
    <property type="entry name" value="HTH_MARR"/>
    <property type="match status" value="1"/>
</dbReference>
<dbReference type="PROSITE" id="PS50995">
    <property type="entry name" value="HTH_MARR_2"/>
    <property type="match status" value="1"/>
</dbReference>
<evidence type="ECO:0000313" key="2">
    <source>
        <dbReference type="EMBL" id="AEB95075.1"/>
    </source>
</evidence>
<dbReference type="PRINTS" id="PR00598">
    <property type="entry name" value="HTHMARR"/>
</dbReference>
<dbReference type="PANTHER" id="PTHR33164">
    <property type="entry name" value="TRANSCRIPTIONAL REGULATOR, MARR FAMILY"/>
    <property type="match status" value="1"/>
</dbReference>
<dbReference type="GO" id="GO:0003700">
    <property type="term" value="F:DNA-binding transcription factor activity"/>
    <property type="evidence" value="ECO:0007669"/>
    <property type="project" value="InterPro"/>
</dbReference>
<dbReference type="AlphaFoldDB" id="F4G2M7"/>
<dbReference type="InterPro" id="IPR036390">
    <property type="entry name" value="WH_DNA-bd_sf"/>
</dbReference>
<dbReference type="PANTHER" id="PTHR33164:SF43">
    <property type="entry name" value="HTH-TYPE TRANSCRIPTIONAL REPRESSOR YETL"/>
    <property type="match status" value="1"/>
</dbReference>
<evidence type="ECO:0000313" key="3">
    <source>
        <dbReference type="Proteomes" id="UP000007812"/>
    </source>
</evidence>
<dbReference type="PATRIC" id="fig|1006006.8.peg.963"/>
<dbReference type="EMBL" id="CP002656">
    <property type="protein sequence ID" value="AEB95075.1"/>
    <property type="molecule type" value="Genomic_DNA"/>
</dbReference>
<evidence type="ECO:0000259" key="1">
    <source>
        <dbReference type="PROSITE" id="PS50995"/>
    </source>
</evidence>
<dbReference type="GO" id="GO:0006950">
    <property type="term" value="P:response to stress"/>
    <property type="evidence" value="ECO:0007669"/>
    <property type="project" value="TreeGrafter"/>
</dbReference>
<organism evidence="2 3">
    <name type="scientific">Metallosphaera cuprina (strain Ar-4)</name>
    <dbReference type="NCBI Taxonomy" id="1006006"/>
    <lineage>
        <taxon>Archaea</taxon>
        <taxon>Thermoproteota</taxon>
        <taxon>Thermoprotei</taxon>
        <taxon>Sulfolobales</taxon>
        <taxon>Sulfolobaceae</taxon>
        <taxon>Metallosphaera</taxon>
    </lineage>
</organism>
<dbReference type="Pfam" id="PF12802">
    <property type="entry name" value="MarR_2"/>
    <property type="match status" value="1"/>
</dbReference>